<dbReference type="SUPFAM" id="SSF102114">
    <property type="entry name" value="Radical SAM enzymes"/>
    <property type="match status" value="1"/>
</dbReference>
<keyword evidence="3" id="KW-0949">S-adenosyl-L-methionine</keyword>
<dbReference type="InterPro" id="IPR013785">
    <property type="entry name" value="Aldolase_TIM"/>
</dbReference>
<dbReference type="InterPro" id="IPR007197">
    <property type="entry name" value="rSAM"/>
</dbReference>
<keyword evidence="4" id="KW-0479">Metal-binding</keyword>
<evidence type="ECO:0000313" key="8">
    <source>
        <dbReference type="EMBL" id="MBF1272556.1"/>
    </source>
</evidence>
<dbReference type="Gene3D" id="3.20.20.70">
    <property type="entry name" value="Aldolase class I"/>
    <property type="match status" value="1"/>
</dbReference>
<feature type="non-terminal residue" evidence="8">
    <location>
        <position position="1"/>
    </location>
</feature>
<evidence type="ECO:0000256" key="6">
    <source>
        <dbReference type="ARBA" id="ARBA00023014"/>
    </source>
</evidence>
<evidence type="ECO:0000313" key="9">
    <source>
        <dbReference type="Proteomes" id="UP000775770"/>
    </source>
</evidence>
<evidence type="ECO:0000259" key="7">
    <source>
        <dbReference type="PROSITE" id="PS51918"/>
    </source>
</evidence>
<evidence type="ECO:0000256" key="5">
    <source>
        <dbReference type="ARBA" id="ARBA00023004"/>
    </source>
</evidence>
<gene>
    <name evidence="8" type="ORF">HXM90_03930</name>
</gene>
<dbReference type="Proteomes" id="UP000775770">
    <property type="component" value="Unassembled WGS sequence"/>
</dbReference>
<comment type="cofactor">
    <cofactor evidence="1">
        <name>[4Fe-4S] cluster</name>
        <dbReference type="ChEBI" id="CHEBI:49883"/>
    </cofactor>
</comment>
<keyword evidence="5" id="KW-0408">Iron</keyword>
<evidence type="ECO:0000256" key="3">
    <source>
        <dbReference type="ARBA" id="ARBA00022691"/>
    </source>
</evidence>
<dbReference type="EMBL" id="JABZRA010000039">
    <property type="protein sequence ID" value="MBF1272556.1"/>
    <property type="molecule type" value="Genomic_DNA"/>
</dbReference>
<evidence type="ECO:0000256" key="2">
    <source>
        <dbReference type="ARBA" id="ARBA00022485"/>
    </source>
</evidence>
<dbReference type="GO" id="GO:0051539">
    <property type="term" value="F:4 iron, 4 sulfur cluster binding"/>
    <property type="evidence" value="ECO:0007669"/>
    <property type="project" value="UniProtKB-KW"/>
</dbReference>
<dbReference type="InterPro" id="IPR003698">
    <property type="entry name" value="Lipoyl_synth"/>
</dbReference>
<dbReference type="PROSITE" id="PS51918">
    <property type="entry name" value="RADICAL_SAM"/>
    <property type="match status" value="1"/>
</dbReference>
<dbReference type="InterPro" id="IPR058240">
    <property type="entry name" value="rSAM_sf"/>
</dbReference>
<dbReference type="GO" id="GO:0016992">
    <property type="term" value="F:lipoate synthase activity"/>
    <property type="evidence" value="ECO:0007669"/>
    <property type="project" value="InterPro"/>
</dbReference>
<keyword evidence="2" id="KW-0004">4Fe-4S</keyword>
<dbReference type="PANTHER" id="PTHR10949">
    <property type="entry name" value="LIPOYL SYNTHASE"/>
    <property type="match status" value="1"/>
</dbReference>
<proteinExistence type="predicted"/>
<protein>
    <submittedName>
        <fullName evidence="8">Lipoyl synthase</fullName>
    </submittedName>
</protein>
<evidence type="ECO:0000256" key="4">
    <source>
        <dbReference type="ARBA" id="ARBA00022723"/>
    </source>
</evidence>
<reference evidence="8" key="1">
    <citation type="submission" date="2020-04" db="EMBL/GenBank/DDBJ databases">
        <title>Deep metagenomics examines the oral microbiome during advanced dental caries in children, revealing novel taxa and co-occurrences with host molecules.</title>
        <authorList>
            <person name="Baker J.L."/>
            <person name="Morton J.T."/>
            <person name="Dinis M."/>
            <person name="Alvarez R."/>
            <person name="Tran N.C."/>
            <person name="Knight R."/>
            <person name="Edlund A."/>
        </authorList>
    </citation>
    <scope>NUCLEOTIDE SEQUENCE</scope>
    <source>
        <strain evidence="8">JCVI_38_bin.19</strain>
    </source>
</reference>
<comment type="caution">
    <text evidence="8">The sequence shown here is derived from an EMBL/GenBank/DDBJ whole genome shotgun (WGS) entry which is preliminary data.</text>
</comment>
<dbReference type="AlphaFoldDB" id="A0A930DJX0"/>
<feature type="domain" description="Radical SAM core" evidence="7">
    <location>
        <begin position="1"/>
        <end position="103"/>
    </location>
</feature>
<accession>A0A930DJX0</accession>
<sequence length="128" mass="14610">VETVKELQKAVRPQAAYERSLGVLRYCKQHSPDIRVKTGFMVGLGETEEQIDRLMDDVLETGCDILTIGQYLQPTKEHYPLARYATPEDFARYKKNALLKGFHHVASAPLARSSYRAWEALEDVHGLY</sequence>
<dbReference type="GO" id="GO:0046872">
    <property type="term" value="F:metal ion binding"/>
    <property type="evidence" value="ECO:0007669"/>
    <property type="project" value="UniProtKB-KW"/>
</dbReference>
<keyword evidence="6" id="KW-0411">Iron-sulfur</keyword>
<dbReference type="PANTHER" id="PTHR10949:SF0">
    <property type="entry name" value="LIPOYL SYNTHASE, MITOCHONDRIAL"/>
    <property type="match status" value="1"/>
</dbReference>
<name>A0A930DJX0_9FIRM</name>
<organism evidence="8 9">
    <name type="scientific">Oribacterium sinus</name>
    <dbReference type="NCBI Taxonomy" id="237576"/>
    <lineage>
        <taxon>Bacteria</taxon>
        <taxon>Bacillati</taxon>
        <taxon>Bacillota</taxon>
        <taxon>Clostridia</taxon>
        <taxon>Lachnospirales</taxon>
        <taxon>Lachnospiraceae</taxon>
        <taxon>Oribacterium</taxon>
    </lineage>
</organism>
<evidence type="ECO:0000256" key="1">
    <source>
        <dbReference type="ARBA" id="ARBA00001966"/>
    </source>
</evidence>